<name>A0A6J6K9T4_9ZZZZ</name>
<sequence length="90" mass="9448">MPTKRFNEAIINKKVATFSLVVNLSVSAVSPLTLATPTTPTNPSASRFSPPNVCRTKSGILAGNVKRAVKLFPKISPVYLVALAPASIGL</sequence>
<dbReference type="EMBL" id="CAEZWC010000034">
    <property type="protein sequence ID" value="CAB4646006.1"/>
    <property type="molecule type" value="Genomic_DNA"/>
</dbReference>
<proteinExistence type="predicted"/>
<protein>
    <submittedName>
        <fullName evidence="1">Unannotated protein</fullName>
    </submittedName>
</protein>
<reference evidence="1" key="1">
    <citation type="submission" date="2020-05" db="EMBL/GenBank/DDBJ databases">
        <authorList>
            <person name="Chiriac C."/>
            <person name="Salcher M."/>
            <person name="Ghai R."/>
            <person name="Kavagutti S V."/>
        </authorList>
    </citation>
    <scope>NUCLEOTIDE SEQUENCE</scope>
</reference>
<gene>
    <name evidence="1" type="ORF">UFOPK2179_00464</name>
</gene>
<organism evidence="1">
    <name type="scientific">freshwater metagenome</name>
    <dbReference type="NCBI Taxonomy" id="449393"/>
    <lineage>
        <taxon>unclassified sequences</taxon>
        <taxon>metagenomes</taxon>
        <taxon>ecological metagenomes</taxon>
    </lineage>
</organism>
<dbReference type="AlphaFoldDB" id="A0A6J6K9T4"/>
<evidence type="ECO:0000313" key="1">
    <source>
        <dbReference type="EMBL" id="CAB4646006.1"/>
    </source>
</evidence>
<accession>A0A6J6K9T4</accession>